<comment type="caution">
    <text evidence="9">The sequence shown here is derived from an EMBL/GenBank/DDBJ whole genome shotgun (WGS) entry which is preliminary data.</text>
</comment>
<dbReference type="GO" id="GO:0016020">
    <property type="term" value="C:membrane"/>
    <property type="evidence" value="ECO:0007669"/>
    <property type="project" value="UniProtKB-SubCell"/>
</dbReference>
<dbReference type="CDD" id="cd11386">
    <property type="entry name" value="MCP_signal"/>
    <property type="match status" value="1"/>
</dbReference>
<dbReference type="EMBL" id="QKRA01000002">
    <property type="protein sequence ID" value="RDL45292.1"/>
    <property type="molecule type" value="Genomic_DNA"/>
</dbReference>
<dbReference type="RefSeq" id="WP_115467325.1">
    <property type="nucleotide sequence ID" value="NZ_QKRA01000002.1"/>
</dbReference>
<dbReference type="PANTHER" id="PTHR32089:SF112">
    <property type="entry name" value="LYSOZYME-LIKE PROTEIN-RELATED"/>
    <property type="match status" value="1"/>
</dbReference>
<dbReference type="InterPro" id="IPR003660">
    <property type="entry name" value="HAMP_dom"/>
</dbReference>
<evidence type="ECO:0000313" key="10">
    <source>
        <dbReference type="Proteomes" id="UP000254326"/>
    </source>
</evidence>
<dbReference type="OrthoDB" id="7054443at2"/>
<evidence type="ECO:0000259" key="7">
    <source>
        <dbReference type="PROSITE" id="PS50111"/>
    </source>
</evidence>
<evidence type="ECO:0000256" key="1">
    <source>
        <dbReference type="ARBA" id="ARBA00004370"/>
    </source>
</evidence>
<dbReference type="InterPro" id="IPR004089">
    <property type="entry name" value="MCPsignal_dom"/>
</dbReference>
<dbReference type="SMART" id="SM00283">
    <property type="entry name" value="MA"/>
    <property type="match status" value="1"/>
</dbReference>
<evidence type="ECO:0008006" key="11">
    <source>
        <dbReference type="Google" id="ProtNLM"/>
    </source>
</evidence>
<dbReference type="GO" id="GO:0006935">
    <property type="term" value="P:chemotaxis"/>
    <property type="evidence" value="ECO:0007669"/>
    <property type="project" value="UniProtKB-ARBA"/>
</dbReference>
<dbReference type="AlphaFoldDB" id="A0A370UBW7"/>
<organism evidence="9 10">
    <name type="scientific">Marinomonas piezotolerans</name>
    <dbReference type="NCBI Taxonomy" id="2213058"/>
    <lineage>
        <taxon>Bacteria</taxon>
        <taxon>Pseudomonadati</taxon>
        <taxon>Pseudomonadota</taxon>
        <taxon>Gammaproteobacteria</taxon>
        <taxon>Oceanospirillales</taxon>
        <taxon>Oceanospirillaceae</taxon>
        <taxon>Marinomonas</taxon>
    </lineage>
</organism>
<feature type="transmembrane region" description="Helical" evidence="6">
    <location>
        <begin position="312"/>
        <end position="334"/>
    </location>
</feature>
<comment type="subcellular location">
    <subcellularLocation>
        <location evidence="1">Membrane</location>
    </subcellularLocation>
</comment>
<evidence type="ECO:0000256" key="3">
    <source>
        <dbReference type="ARBA" id="ARBA00029447"/>
    </source>
</evidence>
<evidence type="ECO:0000256" key="2">
    <source>
        <dbReference type="ARBA" id="ARBA00023224"/>
    </source>
</evidence>
<dbReference type="CDD" id="cd06225">
    <property type="entry name" value="HAMP"/>
    <property type="match status" value="1"/>
</dbReference>
<dbReference type="Gene3D" id="1.10.287.950">
    <property type="entry name" value="Methyl-accepting chemotaxis protein"/>
    <property type="match status" value="1"/>
</dbReference>
<reference evidence="9 10" key="1">
    <citation type="submission" date="2018-06" db="EMBL/GenBank/DDBJ databases">
        <title>Marinomonas sp. YLB-05 draft genome sequence.</title>
        <authorList>
            <person name="Yu L."/>
            <person name="Tang X."/>
        </authorList>
    </citation>
    <scope>NUCLEOTIDE SEQUENCE [LARGE SCALE GENOMIC DNA]</scope>
    <source>
        <strain evidence="9 10">YLB-05</strain>
    </source>
</reference>
<keyword evidence="2 4" id="KW-0807">Transducer</keyword>
<dbReference type="Pfam" id="PF00015">
    <property type="entry name" value="MCPsignal"/>
    <property type="match status" value="1"/>
</dbReference>
<dbReference type="PROSITE" id="PS50885">
    <property type="entry name" value="HAMP"/>
    <property type="match status" value="1"/>
</dbReference>
<dbReference type="PANTHER" id="PTHR32089">
    <property type="entry name" value="METHYL-ACCEPTING CHEMOTAXIS PROTEIN MCPB"/>
    <property type="match status" value="1"/>
</dbReference>
<accession>A0A370UBW7</accession>
<sequence length="670" mass="72030">MAEAHSKRNVLFVKIAVWIAICLVAVMALIIYLVVMLSSANLEKTAQQQLQVVGAEKVRAIDLALNQVIDFNRSVAASPTIRSLADTIIDSGDAKEAANQATQYLSSIYPAGDTDYENVFIDVQDIIVADSLQGVSVGYDMGPANESGDYSGRRVLKTGETYVGHAQISPITDLQILMISSPIYSAKKPNETVAVVNSAVLLNRVADNLLRVEKSSASETEALGFYLLDESGLVLSSNDQEAILNLDFSTYPTVQAALQNTATDASSKFEFEFKDQAHEAVLSDSIMGRFRLLVTLPESSYLASVNSQAKTLMWMLSIAGIVSVLLLTFGVYLITKPLLGRLSQAMKTAEIIASSDLSRPIVITGNDEGSRLMSALQDMQERLKQTVVFIIDKSSQLSNMSSMLHQQAQSSNSQLENQTGALQNAASAITELTTVFESVSQNADLARTLANTGVEHTQKGETSVNQAITSIENLASDLENTTNDVSLLEKDIGEITSVLEVIQAIAEQTNLLALNAAIEAARAGEMGRGFAVVADEVRNLAHRTSESITQIESIITQVQARSKTSAQAIRASNEKAKDTVAQAKLAGEALISIGQSIQEISAKNIDIAGATQQQSAAVQEIDRTLNQVQDSANLTLDKVKETNHSSDSVSGIARELEDLVHRFNIGDGKK</sequence>
<feature type="coiled-coil region" evidence="5">
    <location>
        <begin position="464"/>
        <end position="491"/>
    </location>
</feature>
<keyword evidence="6" id="KW-1133">Transmembrane helix</keyword>
<comment type="similarity">
    <text evidence="3">Belongs to the methyl-accepting chemotaxis (MCP) protein family.</text>
</comment>
<evidence type="ECO:0000256" key="4">
    <source>
        <dbReference type="PROSITE-ProRule" id="PRU00284"/>
    </source>
</evidence>
<keyword evidence="5" id="KW-0175">Coiled coil</keyword>
<keyword evidence="6" id="KW-0472">Membrane</keyword>
<dbReference type="Proteomes" id="UP000254326">
    <property type="component" value="Unassembled WGS sequence"/>
</dbReference>
<feature type="transmembrane region" description="Helical" evidence="6">
    <location>
        <begin position="12"/>
        <end position="35"/>
    </location>
</feature>
<keyword evidence="10" id="KW-1185">Reference proteome</keyword>
<dbReference type="CDD" id="cd18773">
    <property type="entry name" value="PDC1_HK_sensor"/>
    <property type="match status" value="1"/>
</dbReference>
<protein>
    <recommendedName>
        <fullName evidence="11">Methyl-accepting chemotaxis protein</fullName>
    </recommendedName>
</protein>
<dbReference type="FunFam" id="1.10.287.950:FF:000001">
    <property type="entry name" value="Methyl-accepting chemotaxis sensory transducer"/>
    <property type="match status" value="1"/>
</dbReference>
<dbReference type="GO" id="GO:0007165">
    <property type="term" value="P:signal transduction"/>
    <property type="evidence" value="ECO:0007669"/>
    <property type="project" value="UniProtKB-KW"/>
</dbReference>
<evidence type="ECO:0000256" key="6">
    <source>
        <dbReference type="SAM" id="Phobius"/>
    </source>
</evidence>
<dbReference type="PROSITE" id="PS50111">
    <property type="entry name" value="CHEMOTAXIS_TRANSDUC_2"/>
    <property type="match status" value="1"/>
</dbReference>
<evidence type="ECO:0000256" key="5">
    <source>
        <dbReference type="SAM" id="Coils"/>
    </source>
</evidence>
<dbReference type="SUPFAM" id="SSF58104">
    <property type="entry name" value="Methyl-accepting chemotaxis protein (MCP) signaling domain"/>
    <property type="match status" value="1"/>
</dbReference>
<gene>
    <name evidence="9" type="ORF">DN730_06690</name>
</gene>
<name>A0A370UBW7_9GAMM</name>
<keyword evidence="6" id="KW-0812">Transmembrane</keyword>
<proteinExistence type="inferred from homology"/>
<feature type="domain" description="Methyl-accepting transducer" evidence="7">
    <location>
        <begin position="393"/>
        <end position="629"/>
    </location>
</feature>
<evidence type="ECO:0000259" key="8">
    <source>
        <dbReference type="PROSITE" id="PS50885"/>
    </source>
</evidence>
<feature type="domain" description="HAMP" evidence="8">
    <location>
        <begin position="336"/>
        <end position="388"/>
    </location>
</feature>
<evidence type="ECO:0000313" key="9">
    <source>
        <dbReference type="EMBL" id="RDL45292.1"/>
    </source>
</evidence>